<keyword evidence="2" id="KW-1185">Reference proteome</keyword>
<dbReference type="RefSeq" id="WP_368004711.1">
    <property type="nucleotide sequence ID" value="NZ_JAMXFF010000001.1"/>
</dbReference>
<evidence type="ECO:0000313" key="2">
    <source>
        <dbReference type="Proteomes" id="UP001525890"/>
    </source>
</evidence>
<accession>A0ABT2MJP7</accession>
<evidence type="ECO:0000313" key="1">
    <source>
        <dbReference type="EMBL" id="MCT7964962.1"/>
    </source>
</evidence>
<sequence>MNPKRFVKGFEGSEAIAVDGSSLLRMRSRLTLVLEIAIAIQVAHQVPKFPSAISGPLLRQWHRNP</sequence>
<reference evidence="1 2" key="1">
    <citation type="journal article" date="2022" name="Front. Microbiol.">
        <title>High genomic differentiation and limited gene flow indicate recent cryptic speciation within the genus Laspinema (cyanobacteria).</title>
        <authorList>
            <person name="Stanojkovic A."/>
            <person name="Skoupy S."/>
            <person name="Skaloud P."/>
            <person name="Dvorak P."/>
        </authorList>
    </citation>
    <scope>NUCLEOTIDE SEQUENCE [LARGE SCALE GENOMIC DNA]</scope>
    <source>
        <strain evidence="1 2">D2a</strain>
    </source>
</reference>
<dbReference type="Proteomes" id="UP001525890">
    <property type="component" value="Unassembled WGS sequence"/>
</dbReference>
<organism evidence="1 2">
    <name type="scientific">Laspinema palackyanum D2a</name>
    <dbReference type="NCBI Taxonomy" id="2953684"/>
    <lineage>
        <taxon>Bacteria</taxon>
        <taxon>Bacillati</taxon>
        <taxon>Cyanobacteriota</taxon>
        <taxon>Cyanophyceae</taxon>
        <taxon>Oscillatoriophycideae</taxon>
        <taxon>Oscillatoriales</taxon>
        <taxon>Laspinemataceae</taxon>
        <taxon>Laspinema</taxon>
        <taxon>Laspinema palackyanum</taxon>
    </lineage>
</organism>
<protein>
    <recommendedName>
        <fullName evidence="3">Transposase</fullName>
    </recommendedName>
</protein>
<proteinExistence type="predicted"/>
<dbReference type="EMBL" id="JAMXFF010000001">
    <property type="protein sequence ID" value="MCT7964962.1"/>
    <property type="molecule type" value="Genomic_DNA"/>
</dbReference>
<gene>
    <name evidence="1" type="ORF">NG799_01275</name>
</gene>
<comment type="caution">
    <text evidence="1">The sequence shown here is derived from an EMBL/GenBank/DDBJ whole genome shotgun (WGS) entry which is preliminary data.</text>
</comment>
<name>A0ABT2MJP7_9CYAN</name>
<evidence type="ECO:0008006" key="3">
    <source>
        <dbReference type="Google" id="ProtNLM"/>
    </source>
</evidence>